<organism evidence="1 2">
    <name type="scientific">Roseibium porphyridii</name>
    <dbReference type="NCBI Taxonomy" id="2866279"/>
    <lineage>
        <taxon>Bacteria</taxon>
        <taxon>Pseudomonadati</taxon>
        <taxon>Pseudomonadota</taxon>
        <taxon>Alphaproteobacteria</taxon>
        <taxon>Hyphomicrobiales</taxon>
        <taxon>Stappiaceae</taxon>
        <taxon>Roseibium</taxon>
    </lineage>
</organism>
<evidence type="ECO:0008006" key="3">
    <source>
        <dbReference type="Google" id="ProtNLM"/>
    </source>
</evidence>
<gene>
    <name evidence="1" type="ORF">K1718_27420</name>
</gene>
<keyword evidence="1" id="KW-0614">Plasmid</keyword>
<dbReference type="Proteomes" id="UP001209803">
    <property type="component" value="Plasmid unnamed2"/>
</dbReference>
<reference evidence="1 2" key="1">
    <citation type="submission" date="2023-03" db="EMBL/GenBank/DDBJ databases">
        <title>Roseibium porphyridii sp. nov. and Roseibium rhodosorbium sp. nov. isolated from marine algae, Porphyridium cruentum and Rhodosorus marinus, respectively.</title>
        <authorList>
            <person name="Lee M.W."/>
            <person name="Choi B.J."/>
            <person name="Lee J.K."/>
            <person name="Choi D.G."/>
            <person name="Baek J.H."/>
            <person name="Bayburt H."/>
            <person name="Kim J.M."/>
            <person name="Han D.M."/>
            <person name="Kim K.H."/>
            <person name="Jeon C.O."/>
        </authorList>
    </citation>
    <scope>NUCLEOTIDE SEQUENCE [LARGE SCALE GENOMIC DNA]</scope>
    <source>
        <strain evidence="1 2">KMA01</strain>
        <plasmid evidence="1 2">unnamed2</plasmid>
    </source>
</reference>
<accession>A0ABY8FD44</accession>
<dbReference type="RefSeq" id="WP_265684742.1">
    <property type="nucleotide sequence ID" value="NZ_CP120865.1"/>
</dbReference>
<name>A0ABY8FD44_9HYPH</name>
<dbReference type="Gene3D" id="3.40.50.300">
    <property type="entry name" value="P-loop containing nucleotide triphosphate hydrolases"/>
    <property type="match status" value="1"/>
</dbReference>
<dbReference type="EMBL" id="CP120865">
    <property type="protein sequence ID" value="WFE92659.1"/>
    <property type="molecule type" value="Genomic_DNA"/>
</dbReference>
<dbReference type="InterPro" id="IPR027417">
    <property type="entry name" value="P-loop_NTPase"/>
</dbReference>
<evidence type="ECO:0000313" key="2">
    <source>
        <dbReference type="Proteomes" id="UP001209803"/>
    </source>
</evidence>
<keyword evidence="2" id="KW-1185">Reference proteome</keyword>
<proteinExistence type="predicted"/>
<evidence type="ECO:0000313" key="1">
    <source>
        <dbReference type="EMBL" id="WFE92659.1"/>
    </source>
</evidence>
<protein>
    <recommendedName>
        <fullName evidence="3">ParA family protein</fullName>
    </recommendedName>
</protein>
<dbReference type="SUPFAM" id="SSF52540">
    <property type="entry name" value="P-loop containing nucleoside triphosphate hydrolases"/>
    <property type="match status" value="1"/>
</dbReference>
<geneLocation type="plasmid" evidence="1 2">
    <name>unnamed2</name>
</geneLocation>
<sequence length="201" mass="22236">MKGIAIAGAKGGVGKTSLAHALALGAAWKQIPAYLMHTDDREPIKVNGRPYAYYDARKPETLEALINAALNNDGLCIIDSGGNRPDFDKWIAKSMDLVIVPFIPDQEAVETNLAHMKKLEEAGGNVRALINAYPSNRFEREHIAQYLAPIPEDKILGYVDECKAIRTLRTNDAPSFKTPVSKVNNLARKLYFTVKEELEVE</sequence>